<sequence>MGRTRQTARKSTGGKPPRKGPPRPRPIVIPSRGTPEPTDEERLAALRTKADLRNGVRMRDCVIAKLRRKVRQRDEALDALQNDYDVLQDDDDEKEDTILELEEDMLGMAAELEHLRETEAALTSSQTALDKRIADLLTEVAILSCACDCKRSRATSFSSEDDAL</sequence>
<protein>
    <submittedName>
        <fullName evidence="3">Uncharacterized protein</fullName>
    </submittedName>
</protein>
<dbReference type="Gene3D" id="1.10.287.1490">
    <property type="match status" value="1"/>
</dbReference>
<proteinExistence type="predicted"/>
<evidence type="ECO:0000313" key="3">
    <source>
        <dbReference type="EMBL" id="TRM57766.1"/>
    </source>
</evidence>
<evidence type="ECO:0000313" key="4">
    <source>
        <dbReference type="Proteomes" id="UP000320762"/>
    </source>
</evidence>
<dbReference type="AlphaFoldDB" id="A0A550BZ59"/>
<reference evidence="3 4" key="1">
    <citation type="journal article" date="2019" name="New Phytol.">
        <title>Comparative genomics reveals unique wood-decay strategies and fruiting body development in the Schizophyllaceae.</title>
        <authorList>
            <person name="Almasi E."/>
            <person name="Sahu N."/>
            <person name="Krizsan K."/>
            <person name="Balint B."/>
            <person name="Kovacs G.M."/>
            <person name="Kiss B."/>
            <person name="Cseklye J."/>
            <person name="Drula E."/>
            <person name="Henrissat B."/>
            <person name="Nagy I."/>
            <person name="Chovatia M."/>
            <person name="Adam C."/>
            <person name="LaButti K."/>
            <person name="Lipzen A."/>
            <person name="Riley R."/>
            <person name="Grigoriev I.V."/>
            <person name="Nagy L.G."/>
        </authorList>
    </citation>
    <scope>NUCLEOTIDE SEQUENCE [LARGE SCALE GENOMIC DNA]</scope>
    <source>
        <strain evidence="3 4">NL-1724</strain>
    </source>
</reference>
<gene>
    <name evidence="3" type="ORF">BD626DRAFT_574252</name>
</gene>
<name>A0A550BZ59_9AGAR</name>
<feature type="coiled-coil region" evidence="1">
    <location>
        <begin position="63"/>
        <end position="118"/>
    </location>
</feature>
<keyword evidence="4" id="KW-1185">Reference proteome</keyword>
<evidence type="ECO:0000256" key="1">
    <source>
        <dbReference type="SAM" id="Coils"/>
    </source>
</evidence>
<comment type="caution">
    <text evidence="3">The sequence shown here is derived from an EMBL/GenBank/DDBJ whole genome shotgun (WGS) entry which is preliminary data.</text>
</comment>
<organism evidence="3 4">
    <name type="scientific">Schizophyllum amplum</name>
    <dbReference type="NCBI Taxonomy" id="97359"/>
    <lineage>
        <taxon>Eukaryota</taxon>
        <taxon>Fungi</taxon>
        <taxon>Dikarya</taxon>
        <taxon>Basidiomycota</taxon>
        <taxon>Agaricomycotina</taxon>
        <taxon>Agaricomycetes</taxon>
        <taxon>Agaricomycetidae</taxon>
        <taxon>Agaricales</taxon>
        <taxon>Schizophyllaceae</taxon>
        <taxon>Schizophyllum</taxon>
    </lineage>
</organism>
<dbReference type="Proteomes" id="UP000320762">
    <property type="component" value="Unassembled WGS sequence"/>
</dbReference>
<accession>A0A550BZ59</accession>
<dbReference type="EMBL" id="VDMD01000043">
    <property type="protein sequence ID" value="TRM57766.1"/>
    <property type="molecule type" value="Genomic_DNA"/>
</dbReference>
<keyword evidence="1" id="KW-0175">Coiled coil</keyword>
<evidence type="ECO:0000256" key="2">
    <source>
        <dbReference type="SAM" id="MobiDB-lite"/>
    </source>
</evidence>
<feature type="region of interest" description="Disordered" evidence="2">
    <location>
        <begin position="1"/>
        <end position="41"/>
    </location>
</feature>